<dbReference type="EMBL" id="BLAD01000056">
    <property type="protein sequence ID" value="GES02121.1"/>
    <property type="molecule type" value="Genomic_DNA"/>
</dbReference>
<feature type="domain" description="HTH cro/C1-type" evidence="2">
    <location>
        <begin position="34"/>
        <end position="88"/>
    </location>
</feature>
<dbReference type="InterPro" id="IPR010982">
    <property type="entry name" value="Lambda_DNA-bd_dom_sf"/>
</dbReference>
<dbReference type="Gene3D" id="1.10.260.40">
    <property type="entry name" value="lambda repressor-like DNA-binding domains"/>
    <property type="match status" value="1"/>
</dbReference>
<dbReference type="PANTHER" id="PTHR43236">
    <property type="entry name" value="ANTITOXIN HIGA1"/>
    <property type="match status" value="1"/>
</dbReference>
<dbReference type="PROSITE" id="PS50943">
    <property type="entry name" value="HTH_CROC1"/>
    <property type="match status" value="1"/>
</dbReference>
<sequence length="384" mass="42019">MPILGFAGLAPLVGMCDYRTMKDSREWADVGERVRQCRIAADMSQDQLAAFLNLDRTMIVKIERGVRRVDALELARLSAVLNVPLSYFLNPQPLVVSRRGELADDTVTDATRQSYRLEVALSAWLSDIRQLIELGEFSPTEIERYPESIQDVADARAAALWVRSRLALGSDPIDSLMAVCERLGQLVAVVEVPGEGASLIDDDLAVAVVSRHGDPGRRRATAAHELGHLIVGDEYSTDIGIHVSRDGREAIVDAFAAELLLPTEACRAACSAGTAGRESLVALAARFRTSWSLTVRQAFDAGVINRNAATEMRRKNPTRAELMEAVGWAPQPDLEAVRVPPRYAHAVMESYKKALVTESRAVELMRGQIVAADLPPRDDADLEP</sequence>
<dbReference type="InterPro" id="IPR001387">
    <property type="entry name" value="Cro/C1-type_HTH"/>
</dbReference>
<keyword evidence="4" id="KW-1185">Reference proteome</keyword>
<dbReference type="SMART" id="SM00530">
    <property type="entry name" value="HTH_XRE"/>
    <property type="match status" value="1"/>
</dbReference>
<dbReference type="InterPro" id="IPR052345">
    <property type="entry name" value="Rad_response_metalloprotease"/>
</dbReference>
<dbReference type="Pfam" id="PF06114">
    <property type="entry name" value="Peptidase_M78"/>
    <property type="match status" value="1"/>
</dbReference>
<evidence type="ECO:0000259" key="2">
    <source>
        <dbReference type="PROSITE" id="PS50943"/>
    </source>
</evidence>
<reference evidence="3 4" key="1">
    <citation type="submission" date="2019-10" db="EMBL/GenBank/DDBJ databases">
        <title>Whole genome shotgun sequence of Acrocarpospora corrugata NBRC 13972.</title>
        <authorList>
            <person name="Ichikawa N."/>
            <person name="Kimura A."/>
            <person name="Kitahashi Y."/>
            <person name="Komaki H."/>
            <person name="Oguchi A."/>
        </authorList>
    </citation>
    <scope>NUCLEOTIDE SEQUENCE [LARGE SCALE GENOMIC DNA]</scope>
    <source>
        <strain evidence="3 4">NBRC 13972</strain>
    </source>
</reference>
<name>A0A5M3W4N5_9ACTN</name>
<protein>
    <submittedName>
        <fullName evidence="3">Transcriptional regulator</fullName>
    </submittedName>
</protein>
<dbReference type="PANTHER" id="PTHR43236:SF1">
    <property type="entry name" value="BLL7220 PROTEIN"/>
    <property type="match status" value="1"/>
</dbReference>
<dbReference type="Gene3D" id="1.10.10.2910">
    <property type="match status" value="1"/>
</dbReference>
<dbReference type="AlphaFoldDB" id="A0A5M3W4N5"/>
<dbReference type="SUPFAM" id="SSF47413">
    <property type="entry name" value="lambda repressor-like DNA-binding domains"/>
    <property type="match status" value="1"/>
</dbReference>
<evidence type="ECO:0000256" key="1">
    <source>
        <dbReference type="ARBA" id="ARBA00007227"/>
    </source>
</evidence>
<evidence type="ECO:0000313" key="4">
    <source>
        <dbReference type="Proteomes" id="UP000334990"/>
    </source>
</evidence>
<accession>A0A5M3W4N5</accession>
<dbReference type="InterPro" id="IPR010359">
    <property type="entry name" value="IrrE_HExxH"/>
</dbReference>
<dbReference type="CDD" id="cd00093">
    <property type="entry name" value="HTH_XRE"/>
    <property type="match status" value="1"/>
</dbReference>
<dbReference type="GO" id="GO:0003677">
    <property type="term" value="F:DNA binding"/>
    <property type="evidence" value="ECO:0007669"/>
    <property type="project" value="InterPro"/>
</dbReference>
<comment type="similarity">
    <text evidence="1">Belongs to the short-chain fatty acyl-CoA assimilation regulator (ScfR) family.</text>
</comment>
<organism evidence="3 4">
    <name type="scientific">Acrocarpospora corrugata</name>
    <dbReference type="NCBI Taxonomy" id="35763"/>
    <lineage>
        <taxon>Bacteria</taxon>
        <taxon>Bacillati</taxon>
        <taxon>Actinomycetota</taxon>
        <taxon>Actinomycetes</taxon>
        <taxon>Streptosporangiales</taxon>
        <taxon>Streptosporangiaceae</taxon>
        <taxon>Acrocarpospora</taxon>
    </lineage>
</organism>
<gene>
    <name evidence="3" type="ORF">Acor_41860</name>
</gene>
<dbReference type="Pfam" id="PF01381">
    <property type="entry name" value="HTH_3"/>
    <property type="match status" value="1"/>
</dbReference>
<evidence type="ECO:0000313" key="3">
    <source>
        <dbReference type="EMBL" id="GES02121.1"/>
    </source>
</evidence>
<proteinExistence type="inferred from homology"/>
<comment type="caution">
    <text evidence="3">The sequence shown here is derived from an EMBL/GenBank/DDBJ whole genome shotgun (WGS) entry which is preliminary data.</text>
</comment>
<dbReference type="Proteomes" id="UP000334990">
    <property type="component" value="Unassembled WGS sequence"/>
</dbReference>